<dbReference type="Pfam" id="PF13855">
    <property type="entry name" value="LRR_8"/>
    <property type="match status" value="2"/>
</dbReference>
<evidence type="ECO:0000313" key="3">
    <source>
        <dbReference type="EMBL" id="TKS86581.1"/>
    </source>
</evidence>
<dbReference type="STRING" id="240159.A0A4U5VFS8"/>
<dbReference type="Proteomes" id="UP000298787">
    <property type="component" value="Chromosome 18"/>
</dbReference>
<organism evidence="3 4">
    <name type="scientific">Collichthys lucidus</name>
    <name type="common">Big head croaker</name>
    <name type="synonym">Sciaena lucida</name>
    <dbReference type="NCBI Taxonomy" id="240159"/>
    <lineage>
        <taxon>Eukaryota</taxon>
        <taxon>Metazoa</taxon>
        <taxon>Chordata</taxon>
        <taxon>Craniata</taxon>
        <taxon>Vertebrata</taxon>
        <taxon>Euteleostomi</taxon>
        <taxon>Actinopterygii</taxon>
        <taxon>Neopterygii</taxon>
        <taxon>Teleostei</taxon>
        <taxon>Neoteleostei</taxon>
        <taxon>Acanthomorphata</taxon>
        <taxon>Eupercaria</taxon>
        <taxon>Sciaenidae</taxon>
        <taxon>Collichthys</taxon>
    </lineage>
</organism>
<evidence type="ECO:0000256" key="1">
    <source>
        <dbReference type="ARBA" id="ARBA00022614"/>
    </source>
</evidence>
<dbReference type="EMBL" id="CM014095">
    <property type="protein sequence ID" value="TKS86581.1"/>
    <property type="molecule type" value="Genomic_DNA"/>
</dbReference>
<proteinExistence type="predicted"/>
<dbReference type="InterPro" id="IPR032675">
    <property type="entry name" value="LRR_dom_sf"/>
</dbReference>
<reference evidence="3 4" key="1">
    <citation type="submission" date="2019-01" db="EMBL/GenBank/DDBJ databases">
        <title>Genome Assembly of Collichthys lucidus.</title>
        <authorList>
            <person name="Cai M."/>
            <person name="Xiao S."/>
        </authorList>
    </citation>
    <scope>NUCLEOTIDE SEQUENCE [LARGE SCALE GENOMIC DNA]</scope>
    <source>
        <strain evidence="3">JT15FE1705JMU</strain>
        <tissue evidence="3">Muscle</tissue>
    </source>
</reference>
<dbReference type="PANTHER" id="PTHR46652:SF3">
    <property type="entry name" value="LEUCINE-RICH REPEAT-CONTAINING PROTEIN 9"/>
    <property type="match status" value="1"/>
</dbReference>
<evidence type="ECO:0000313" key="4">
    <source>
        <dbReference type="Proteomes" id="UP000298787"/>
    </source>
</evidence>
<protein>
    <submittedName>
        <fullName evidence="3">Leucine-rich repeat-containing protein 9</fullName>
    </submittedName>
</protein>
<dbReference type="InterPro" id="IPR001611">
    <property type="entry name" value="Leu-rich_rpt"/>
</dbReference>
<dbReference type="Gene3D" id="3.90.228.10">
    <property type="match status" value="1"/>
</dbReference>
<dbReference type="Gene3D" id="3.80.10.10">
    <property type="entry name" value="Ribonuclease Inhibitor"/>
    <property type="match status" value="7"/>
</dbReference>
<keyword evidence="2" id="KW-0677">Repeat</keyword>
<sequence length="1624" mass="183568">MSVCRRLQSEKQKYRGDEEVVKELCMANGVCYEKIAQEGSNISSLEIFFSGFPRMVGLSFFPRLCQLTIVGQNIKHIEALECCPQLRELWVVQCHLTGISGLQNSLELEKLYLYDNQICDINNLDLQINLEVLWLNNNCITQIQGLNALRNLKELNLADNNVEKIGHSLDLNASLQNLNLSGNKISSFKELTHLARLPHLRELALNDPTSTPNPVCLLCNYATHVLYHMPGLQRLDNYDVSNKQVKEAAEATVMKKMMYYNMHVRSAQRNLAETRLSLTEKKKTMLQLPEDCIRTLHHTLKNLERELSKVAAGCKKSACTLGDELIHLVEGSADRNDLTVDIFQDPDMERKILSKIEALKERLLLWTRRLNETEAWCQRDLVQATNMMEYTIQFLLMELESVGNIRLEEGCSADPWFTSCGDLLLSRFAHSDFKVHGITGIKINRVIRIHNSALRLRFEDKLHSLLSSEESANFSQNYRRRLEHLFYIADPEINNEKEEILSILEEGFKTAEQYKALQREGAIPLSNSLSVTEQPRIEHALHQASRGNSKHSADTIPFRHGQIIVSKVFVGHSMPIRAGDPVDKSSYPKSYSVYRYVDTKHRTAVSEERPHSSKAHTGPECSPRRRQWFVFDRELVLPEYIIYFDYITGDREQPSLPGHSTGPGNTPSNDIILDKEVLNMEPVLKPEPRLLMLDDKSLLDVARANVLSQITVLNLHGNSLSKIKEISRLTALRHLTISFNDFTCLDDISHMPNLEFLDASYNRLVTLEGLRALGQLKQLDVRWNKLTKAREDTAVLRKHTPALLKLDTRYNPWNRPEALRMTILGRLTTLTHLDDVMVTEEEAAEAVHTAAGSKINQVKFIQIQKVDLLHKNKKKHAPVKDLKDLYALGCAVIQSDLLTLCSQASLLAHSHTNSDRPRSLSLLSTAQLLCHLSPAPWGPDRELEVDWTAQITALNLDSQRISKLINLNKLVNLRWASFNDNNISKVEGLDNCLKLEELSLNNNNISTLSGLSKLHCLKKLSVDGNQLSSLDASVLDHLPNLSFLSVENNCLSSLRSIQRVRSLLELYVGNNQISTSQDIYFLKASGREMRTAGFRFSHNLYCIGLTNLIILDLYGNPLLEKLENYRIYVVFHLPSLKALDGIAVEVTECESAKDMFGGRLTPDMVAEKLGHSNYTDITYLTLQSCCIRMVDLCPAELFCSLRSVNLDHNNLTSFSGLIYLPNIKALCLNYNHIESILPRQKTHLTNRQILYSKVHSSGYGQQNPSKGKGETGPTCSLEPLMSSLEVLHLSHNGISNMANLQLSRLTNLKALFLQEISDYYLRHLSIVLIRFLSIGNEISQVEGLEGLQQLRELVLDKNRIKALAENSFIAQNVLLELHLAENRIRELSHLDSLTELRKLFLGMNKLQDITELEKLEVLPSLVELSVVGNLVARNSLHRPAVVLRLSRLQVLDGVMVTLEEKTRAELLSSDPSSYCQCPGASLPPAEINLPGLLPLMPRQTPLRGMSITGALQNYMHGHDVLPSNTDEAQSHYTYKHKKQKHSNAARSGQTDITFRHIRRTGSNLTTTGLLSDGNRVIITYPNQEQDSRMTNEHNLLSALIPSPPVKNNNNNLISLARDYYLSLC</sequence>
<dbReference type="Pfam" id="PF14580">
    <property type="entry name" value="LRR_9"/>
    <property type="match status" value="1"/>
</dbReference>
<dbReference type="PROSITE" id="PS51450">
    <property type="entry name" value="LRR"/>
    <property type="match status" value="11"/>
</dbReference>
<keyword evidence="4" id="KW-1185">Reference proteome</keyword>
<dbReference type="SMART" id="SM00369">
    <property type="entry name" value="LRR_TYP"/>
    <property type="match status" value="11"/>
</dbReference>
<accession>A0A4U5VFS8</accession>
<name>A0A4U5VFS8_COLLU</name>
<dbReference type="SMART" id="SM00365">
    <property type="entry name" value="LRR_SD22"/>
    <property type="match status" value="15"/>
</dbReference>
<keyword evidence="1" id="KW-0433">Leucine-rich repeat</keyword>
<evidence type="ECO:0000256" key="2">
    <source>
        <dbReference type="ARBA" id="ARBA00022737"/>
    </source>
</evidence>
<dbReference type="SUPFAM" id="SSF52058">
    <property type="entry name" value="L domain-like"/>
    <property type="match status" value="2"/>
</dbReference>
<dbReference type="PANTHER" id="PTHR46652">
    <property type="entry name" value="LEUCINE-RICH REPEAT AND IQ DOMAIN-CONTAINING PROTEIN 1-RELATED"/>
    <property type="match status" value="1"/>
</dbReference>
<dbReference type="SMART" id="SM00364">
    <property type="entry name" value="LRR_BAC"/>
    <property type="match status" value="8"/>
</dbReference>
<dbReference type="InterPro" id="IPR050836">
    <property type="entry name" value="SDS22/Internalin_LRR"/>
</dbReference>
<gene>
    <name evidence="3" type="ORF">D9C73_020699</name>
</gene>
<dbReference type="InterPro" id="IPR003591">
    <property type="entry name" value="Leu-rich_rpt_typical-subtyp"/>
</dbReference>
<dbReference type="SUPFAM" id="SSF52075">
    <property type="entry name" value="Outer arm dynein light chain 1"/>
    <property type="match status" value="1"/>
</dbReference>